<dbReference type="Proteomes" id="UP001215280">
    <property type="component" value="Unassembled WGS sequence"/>
</dbReference>
<keyword evidence="1" id="KW-0472">Membrane</keyword>
<keyword evidence="1" id="KW-1133">Transmembrane helix</keyword>
<reference evidence="2" key="1">
    <citation type="submission" date="2023-03" db="EMBL/GenBank/DDBJ databases">
        <title>Massive genome expansion in bonnet fungi (Mycena s.s.) driven by repeated elements and novel gene families across ecological guilds.</title>
        <authorList>
            <consortium name="Lawrence Berkeley National Laboratory"/>
            <person name="Harder C.B."/>
            <person name="Miyauchi S."/>
            <person name="Viragh M."/>
            <person name="Kuo A."/>
            <person name="Thoen E."/>
            <person name="Andreopoulos B."/>
            <person name="Lu D."/>
            <person name="Skrede I."/>
            <person name="Drula E."/>
            <person name="Henrissat B."/>
            <person name="Morin E."/>
            <person name="Kohler A."/>
            <person name="Barry K."/>
            <person name="LaButti K."/>
            <person name="Morin E."/>
            <person name="Salamov A."/>
            <person name="Lipzen A."/>
            <person name="Mereny Z."/>
            <person name="Hegedus B."/>
            <person name="Baldrian P."/>
            <person name="Stursova M."/>
            <person name="Weitz H."/>
            <person name="Taylor A."/>
            <person name="Grigoriev I.V."/>
            <person name="Nagy L.G."/>
            <person name="Martin F."/>
            <person name="Kauserud H."/>
        </authorList>
    </citation>
    <scope>NUCLEOTIDE SEQUENCE</scope>
    <source>
        <strain evidence="2">CBHHK188m</strain>
    </source>
</reference>
<comment type="caution">
    <text evidence="2">The sequence shown here is derived from an EMBL/GenBank/DDBJ whole genome shotgun (WGS) entry which is preliminary data.</text>
</comment>
<dbReference type="AlphaFoldDB" id="A0AAD7MZ58"/>
<evidence type="ECO:0000313" key="3">
    <source>
        <dbReference type="Proteomes" id="UP001215280"/>
    </source>
</evidence>
<name>A0AAD7MZ58_9AGAR</name>
<proteinExistence type="predicted"/>
<keyword evidence="1" id="KW-0812">Transmembrane</keyword>
<organism evidence="2 3">
    <name type="scientific">Mycena maculata</name>
    <dbReference type="NCBI Taxonomy" id="230809"/>
    <lineage>
        <taxon>Eukaryota</taxon>
        <taxon>Fungi</taxon>
        <taxon>Dikarya</taxon>
        <taxon>Basidiomycota</taxon>
        <taxon>Agaricomycotina</taxon>
        <taxon>Agaricomycetes</taxon>
        <taxon>Agaricomycetidae</taxon>
        <taxon>Agaricales</taxon>
        <taxon>Marasmiineae</taxon>
        <taxon>Mycenaceae</taxon>
        <taxon>Mycena</taxon>
    </lineage>
</organism>
<keyword evidence="3" id="KW-1185">Reference proteome</keyword>
<protein>
    <submittedName>
        <fullName evidence="2">Uncharacterized protein</fullName>
    </submittedName>
</protein>
<evidence type="ECO:0000313" key="2">
    <source>
        <dbReference type="EMBL" id="KAJ7737185.1"/>
    </source>
</evidence>
<dbReference type="Gene3D" id="3.60.130.30">
    <property type="match status" value="1"/>
</dbReference>
<sequence length="302" mass="33711">MNYFAWDGWSCRPLIDGKNRVFAVLAGRPRRDEHGHDSYAAVIAAATALFAHYSALATGFFGRRGSFLAVSHGVSFGGGQKRPGNLLNSKINNSICAAMCQHWAILRIVGFTNGMFQSFSPNLHQFYKTQMRFLFIGAPWLRRIFAETVSVFMACTFNFGPSTVTLPHVDAANLAWGWCAITALGCFNPDIGGQLVLWHVDLNLIIRFPPGSTIIIPSALLRHSNISVQQGETRYSFTQFTAGGLFRWVYNGSCTDKAFYLSATAVQIEQREADRAQRWESGLKMFQVWNPKTRTFESQTVS</sequence>
<gene>
    <name evidence="2" type="ORF">DFH07DRAFT_893049</name>
</gene>
<accession>A0AAD7MZ58</accession>
<feature type="transmembrane region" description="Helical" evidence="1">
    <location>
        <begin position="39"/>
        <end position="61"/>
    </location>
</feature>
<dbReference type="EMBL" id="JARJLG010000145">
    <property type="protein sequence ID" value="KAJ7737185.1"/>
    <property type="molecule type" value="Genomic_DNA"/>
</dbReference>
<evidence type="ECO:0000256" key="1">
    <source>
        <dbReference type="SAM" id="Phobius"/>
    </source>
</evidence>